<keyword evidence="2" id="KW-0067">ATP-binding</keyword>
<evidence type="ECO:0000313" key="5">
    <source>
        <dbReference type="Proteomes" id="UP000008672"/>
    </source>
</evidence>
<organism evidence="4 5">
    <name type="scientific">Latimeria chalumnae</name>
    <name type="common">Coelacanth</name>
    <dbReference type="NCBI Taxonomy" id="7897"/>
    <lineage>
        <taxon>Eukaryota</taxon>
        <taxon>Metazoa</taxon>
        <taxon>Chordata</taxon>
        <taxon>Craniata</taxon>
        <taxon>Vertebrata</taxon>
        <taxon>Euteleostomi</taxon>
        <taxon>Coelacanthiformes</taxon>
        <taxon>Coelacanthidae</taxon>
        <taxon>Latimeria</taxon>
    </lineage>
</organism>
<dbReference type="STRING" id="7897.ENSLACP00000022027"/>
<dbReference type="AlphaFoldDB" id="M3XH21"/>
<reference evidence="4" key="3">
    <citation type="submission" date="2025-09" db="UniProtKB">
        <authorList>
            <consortium name="Ensembl"/>
        </authorList>
    </citation>
    <scope>IDENTIFICATION</scope>
</reference>
<dbReference type="eggNOG" id="KOG4622">
    <property type="taxonomic scope" value="Eukaryota"/>
</dbReference>
<dbReference type="OMA" id="HYYRSMR"/>
<gene>
    <name evidence="4" type="primary">PSTK</name>
</gene>
<dbReference type="InterPro" id="IPR052648">
    <property type="entry name" value="Ser-tRNA(Sec)_kinase"/>
</dbReference>
<dbReference type="GO" id="GO:0000049">
    <property type="term" value="F:tRNA binding"/>
    <property type="evidence" value="ECO:0007669"/>
    <property type="project" value="TreeGrafter"/>
</dbReference>
<feature type="chain" id="PRO_5004043306" evidence="3">
    <location>
        <begin position="25"/>
        <end position="350"/>
    </location>
</feature>
<evidence type="ECO:0000313" key="4">
    <source>
        <dbReference type="Ensembl" id="ENSLACP00000022027.1"/>
    </source>
</evidence>
<dbReference type="InterPro" id="IPR013641">
    <property type="entry name" value="KTI12/PSTK"/>
</dbReference>
<dbReference type="EMBL" id="AFYH01123286">
    <property type="status" value="NOT_ANNOTATED_CDS"/>
    <property type="molecule type" value="Genomic_DNA"/>
</dbReference>
<keyword evidence="5" id="KW-1185">Reference proteome</keyword>
<dbReference type="PANTHER" id="PTHR20873">
    <property type="entry name" value="L-SERYL-TRNA(SEC) KINASE"/>
    <property type="match status" value="1"/>
</dbReference>
<dbReference type="InterPro" id="IPR027417">
    <property type="entry name" value="P-loop_NTPase"/>
</dbReference>
<dbReference type="InterPro" id="IPR020028">
    <property type="entry name" value="L-seryl-tRNA_Sec_kinase_euk"/>
</dbReference>
<sequence length="350" mass="39595">MPGTGRGLCLCLCVLSGLPAAGKSRLAQTLLARLERTLGDCILVPYDEIIPEEAFQGGGTETLSDWKSYRHQLLVYIEQFLLSVTSSSHLPAPESGTSILWEQFVYCLQRQGVISTEVQNSKIYPFLRNKATSRPLFIILDDNFYYQSMRYEVYQLARRNSLGFCQLFLDCPLKCCLQRNHQRNCQVTDDTIVLMAEKIEAPNPAKYSWEQQSLILSSIDCILEDVVEKVIALLTTALENPLKPVENGDQKEIDRAICAASILHQADQDFRRLVSQAMKSAKDNKMSVTNMKLLVKELNELKAHTLEDLRHKAIQEDSMSRVVEELVAQFVQKKDNLVQKFIQMGTISVG</sequence>
<dbReference type="InParanoid" id="M3XH21"/>
<evidence type="ECO:0000256" key="2">
    <source>
        <dbReference type="ARBA" id="ARBA00022840"/>
    </source>
</evidence>
<name>M3XH21_LATCH</name>
<reference evidence="5" key="1">
    <citation type="submission" date="2011-08" db="EMBL/GenBank/DDBJ databases">
        <title>The draft genome of Latimeria chalumnae.</title>
        <authorList>
            <person name="Di Palma F."/>
            <person name="Alfoldi J."/>
            <person name="Johnson J."/>
            <person name="Berlin A."/>
            <person name="Gnerre S."/>
            <person name="Jaffe D."/>
            <person name="MacCallum I."/>
            <person name="Young S."/>
            <person name="Walker B.J."/>
            <person name="Lander E."/>
            <person name="Lindblad-Toh K."/>
        </authorList>
    </citation>
    <scope>NUCLEOTIDE SEQUENCE [LARGE SCALE GENOMIC DNA]</scope>
    <source>
        <strain evidence="5">Wild caught</strain>
    </source>
</reference>
<dbReference type="GeneID" id="102366882"/>
<dbReference type="Bgee" id="ENSLACG00000022256">
    <property type="expression patterns" value="Expressed in post-anal tail muscle and 5 other cell types or tissues"/>
</dbReference>
<dbReference type="NCBIfam" id="TIGR03575">
    <property type="entry name" value="selen_PSTK_euk"/>
    <property type="match status" value="1"/>
</dbReference>
<dbReference type="Proteomes" id="UP000008672">
    <property type="component" value="Unassembled WGS sequence"/>
</dbReference>
<keyword evidence="3" id="KW-0732">Signal</keyword>
<dbReference type="SUPFAM" id="SSF52540">
    <property type="entry name" value="P-loop containing nucleoside triphosphate hydrolases"/>
    <property type="match status" value="1"/>
</dbReference>
<dbReference type="KEGG" id="lcm:102366882"/>
<dbReference type="PANTHER" id="PTHR20873:SF0">
    <property type="entry name" value="L-SERYL-TRNA(SEC) KINASE"/>
    <property type="match status" value="1"/>
</dbReference>
<dbReference type="EMBL" id="AFYH01123287">
    <property type="status" value="NOT_ANNOTATED_CDS"/>
    <property type="molecule type" value="Genomic_DNA"/>
</dbReference>
<dbReference type="Ensembl" id="ENSLACT00000025041.1">
    <property type="protein sequence ID" value="ENSLACP00000022027.1"/>
    <property type="gene ID" value="ENSLACG00000022256.1"/>
</dbReference>
<keyword evidence="1" id="KW-0547">Nucleotide-binding</keyword>
<dbReference type="GO" id="GO:0005524">
    <property type="term" value="F:ATP binding"/>
    <property type="evidence" value="ECO:0007669"/>
    <property type="project" value="UniProtKB-KW"/>
</dbReference>
<dbReference type="OrthoDB" id="9972657at2759"/>
<protein>
    <submittedName>
        <fullName evidence="4">Phosphoseryl-tRNA kinase</fullName>
    </submittedName>
</protein>
<accession>M3XH21</accession>
<evidence type="ECO:0000256" key="3">
    <source>
        <dbReference type="SAM" id="SignalP"/>
    </source>
</evidence>
<evidence type="ECO:0000256" key="1">
    <source>
        <dbReference type="ARBA" id="ARBA00022741"/>
    </source>
</evidence>
<dbReference type="HOGENOM" id="CLU_060632_0_0_1"/>
<dbReference type="GeneTree" id="ENSGT00390000017554"/>
<dbReference type="FunCoup" id="M3XH21">
    <property type="interactions" value="293"/>
</dbReference>
<dbReference type="GO" id="GO:0016301">
    <property type="term" value="F:kinase activity"/>
    <property type="evidence" value="ECO:0007669"/>
    <property type="project" value="TreeGrafter"/>
</dbReference>
<dbReference type="Gene3D" id="3.40.50.300">
    <property type="entry name" value="P-loop containing nucleotide triphosphate hydrolases"/>
    <property type="match status" value="1"/>
</dbReference>
<feature type="signal peptide" evidence="3">
    <location>
        <begin position="1"/>
        <end position="24"/>
    </location>
</feature>
<proteinExistence type="predicted"/>
<reference evidence="4" key="2">
    <citation type="submission" date="2025-08" db="UniProtKB">
        <authorList>
            <consortium name="Ensembl"/>
        </authorList>
    </citation>
    <scope>IDENTIFICATION</scope>
</reference>
<dbReference type="Pfam" id="PF08433">
    <property type="entry name" value="KTI12"/>
    <property type="match status" value="1"/>
</dbReference>